<evidence type="ECO:0000256" key="1">
    <source>
        <dbReference type="SAM" id="MobiDB-lite"/>
    </source>
</evidence>
<dbReference type="OrthoDB" id="10059321at2759"/>
<dbReference type="Proteomes" id="UP000663852">
    <property type="component" value="Unassembled WGS sequence"/>
</dbReference>
<reference evidence="2" key="1">
    <citation type="submission" date="2021-02" db="EMBL/GenBank/DDBJ databases">
        <authorList>
            <person name="Nowell W R."/>
        </authorList>
    </citation>
    <scope>NUCLEOTIDE SEQUENCE</scope>
</reference>
<dbReference type="EMBL" id="CAJNOR010004176">
    <property type="protein sequence ID" value="CAF1481285.1"/>
    <property type="molecule type" value="Genomic_DNA"/>
</dbReference>
<name>A0A815RU01_ADIRI</name>
<proteinExistence type="predicted"/>
<feature type="region of interest" description="Disordered" evidence="1">
    <location>
        <begin position="1"/>
        <end position="21"/>
    </location>
</feature>
<sequence>MDRNITSYSNSTLSTNKRKRHSNVHLSTLPAFNPSNDWRVYCISQRTNTSLLHYLIDLARKTTEYTIDTEHDCVTHEAALIQVEFIRRQSVVLLIEVCHLPPASTVTFWLIKSLLKIILGPSNIIYSWGNAEHELSLFIDYELFSWSILCQMKNIDIQTAFKT</sequence>
<comment type="caution">
    <text evidence="2">The sequence shown here is derived from an EMBL/GenBank/DDBJ whole genome shotgun (WGS) entry which is preliminary data.</text>
</comment>
<dbReference type="Proteomes" id="UP000663828">
    <property type="component" value="Unassembled WGS sequence"/>
</dbReference>
<accession>A0A815RU01</accession>
<gene>
    <name evidence="3" type="ORF">EDS130_LOCUS45365</name>
    <name evidence="2" type="ORF">XAT740_LOCUS38545</name>
</gene>
<organism evidence="2 4">
    <name type="scientific">Adineta ricciae</name>
    <name type="common">Rotifer</name>
    <dbReference type="NCBI Taxonomy" id="249248"/>
    <lineage>
        <taxon>Eukaryota</taxon>
        <taxon>Metazoa</taxon>
        <taxon>Spiralia</taxon>
        <taxon>Gnathifera</taxon>
        <taxon>Rotifera</taxon>
        <taxon>Eurotatoria</taxon>
        <taxon>Bdelloidea</taxon>
        <taxon>Adinetida</taxon>
        <taxon>Adinetidae</taxon>
        <taxon>Adineta</taxon>
    </lineage>
</organism>
<evidence type="ECO:0000313" key="2">
    <source>
        <dbReference type="EMBL" id="CAF1481285.1"/>
    </source>
</evidence>
<protein>
    <submittedName>
        <fullName evidence="2">Uncharacterized protein</fullName>
    </submittedName>
</protein>
<keyword evidence="4" id="KW-1185">Reference proteome</keyword>
<dbReference type="AlphaFoldDB" id="A0A815RU01"/>
<feature type="compositionally biased region" description="Polar residues" evidence="1">
    <location>
        <begin position="1"/>
        <end position="15"/>
    </location>
</feature>
<dbReference type="EMBL" id="CAJNOJ010001081">
    <property type="protein sequence ID" value="CAF1541670.1"/>
    <property type="molecule type" value="Genomic_DNA"/>
</dbReference>
<evidence type="ECO:0000313" key="4">
    <source>
        <dbReference type="Proteomes" id="UP000663828"/>
    </source>
</evidence>
<evidence type="ECO:0000313" key="3">
    <source>
        <dbReference type="EMBL" id="CAF1541670.1"/>
    </source>
</evidence>